<dbReference type="PANTHER" id="PTHR23135:SF4">
    <property type="entry name" value="UDP-N-ACETYLMURAMOYL-L-ALANYL-D-GLUTAMATE--2,6-DIAMINOPIMELATE LIGASE MURE HOMOLOG, CHLOROPLASTIC"/>
    <property type="match status" value="1"/>
</dbReference>
<evidence type="ECO:0000259" key="1">
    <source>
        <dbReference type="Pfam" id="PF02875"/>
    </source>
</evidence>
<dbReference type="AlphaFoldDB" id="A0A645CG51"/>
<comment type="caution">
    <text evidence="2">The sequence shown here is derived from an EMBL/GenBank/DDBJ whole genome shotgun (WGS) entry which is preliminary data.</text>
</comment>
<dbReference type="Gene3D" id="3.90.190.20">
    <property type="entry name" value="Mur ligase, C-terminal domain"/>
    <property type="match status" value="1"/>
</dbReference>
<proteinExistence type="predicted"/>
<organism evidence="2">
    <name type="scientific">bioreactor metagenome</name>
    <dbReference type="NCBI Taxonomy" id="1076179"/>
    <lineage>
        <taxon>unclassified sequences</taxon>
        <taxon>metagenomes</taxon>
        <taxon>ecological metagenomes</taxon>
    </lineage>
</organism>
<gene>
    <name evidence="2" type="primary">murE_40</name>
    <name evidence="2" type="ORF">SDC9_122932</name>
</gene>
<feature type="domain" description="Mur ligase C-terminal" evidence="1">
    <location>
        <begin position="1"/>
        <end position="72"/>
    </location>
</feature>
<evidence type="ECO:0000313" key="2">
    <source>
        <dbReference type="EMBL" id="MPM75937.1"/>
    </source>
</evidence>
<dbReference type="InterPro" id="IPR004101">
    <property type="entry name" value="Mur_ligase_C"/>
</dbReference>
<accession>A0A645CG51</accession>
<name>A0A645CG51_9ZZZZ</name>
<dbReference type="Pfam" id="PF02875">
    <property type="entry name" value="Mur_ligase_C"/>
    <property type="match status" value="1"/>
</dbReference>
<dbReference type="EC" id="6.3.2.37" evidence="2"/>
<reference evidence="2" key="1">
    <citation type="submission" date="2019-08" db="EMBL/GenBank/DDBJ databases">
        <authorList>
            <person name="Kucharzyk K."/>
            <person name="Murdoch R.W."/>
            <person name="Higgins S."/>
            <person name="Loffler F."/>
        </authorList>
    </citation>
    <scope>NUCLEOTIDE SEQUENCE</scope>
</reference>
<dbReference type="EMBL" id="VSSQ01026964">
    <property type="protein sequence ID" value="MPM75937.1"/>
    <property type="molecule type" value="Genomic_DNA"/>
</dbReference>
<dbReference type="InterPro" id="IPR036615">
    <property type="entry name" value="Mur_ligase_C_dom_sf"/>
</dbReference>
<protein>
    <submittedName>
        <fullName evidence="2">UDP-N-acetylmuramoyl-L-alanyl-D-glutamate--LD-lysine ligase</fullName>
        <ecNumber evidence="2">6.3.2.37</ecNumber>
    </submittedName>
</protein>
<keyword evidence="2" id="KW-0436">Ligase</keyword>
<dbReference type="PANTHER" id="PTHR23135">
    <property type="entry name" value="MUR LIGASE FAMILY MEMBER"/>
    <property type="match status" value="1"/>
</dbReference>
<sequence>MGEIGCRLADLVIFTAEDPRSENVWSIIRQMKENLQSNHNKVLSIADRQEAIQFALKNLAKEGDLIGIFGKGPEKTMAYGQTETPWSDLEAVKKALS</sequence>
<dbReference type="GO" id="GO:0102195">
    <property type="term" value="F:UDP-N-acetylmuramoyl-L-alanyl-D-glutamate--D-lysine ligase activity"/>
    <property type="evidence" value="ECO:0007669"/>
    <property type="project" value="UniProtKB-EC"/>
</dbReference>
<dbReference type="SUPFAM" id="SSF53244">
    <property type="entry name" value="MurD-like peptide ligases, peptide-binding domain"/>
    <property type="match status" value="1"/>
</dbReference>